<reference evidence="5" key="1">
    <citation type="journal article" date="2023" name="Mol. Phylogenet. Evol.">
        <title>Genome-scale phylogeny and comparative genomics of the fungal order Sordariales.</title>
        <authorList>
            <person name="Hensen N."/>
            <person name="Bonometti L."/>
            <person name="Westerberg I."/>
            <person name="Brannstrom I.O."/>
            <person name="Guillou S."/>
            <person name="Cros-Aarteil S."/>
            <person name="Calhoun S."/>
            <person name="Haridas S."/>
            <person name="Kuo A."/>
            <person name="Mondo S."/>
            <person name="Pangilinan J."/>
            <person name="Riley R."/>
            <person name="LaButti K."/>
            <person name="Andreopoulos B."/>
            <person name="Lipzen A."/>
            <person name="Chen C."/>
            <person name="Yan M."/>
            <person name="Daum C."/>
            <person name="Ng V."/>
            <person name="Clum A."/>
            <person name="Steindorff A."/>
            <person name="Ohm R.A."/>
            <person name="Martin F."/>
            <person name="Silar P."/>
            <person name="Natvig D.O."/>
            <person name="Lalanne C."/>
            <person name="Gautier V."/>
            <person name="Ament-Velasquez S.L."/>
            <person name="Kruys A."/>
            <person name="Hutchinson M.I."/>
            <person name="Powell A.J."/>
            <person name="Barry K."/>
            <person name="Miller A.N."/>
            <person name="Grigoriev I.V."/>
            <person name="Debuchy R."/>
            <person name="Gladieux P."/>
            <person name="Hiltunen Thoren M."/>
            <person name="Johannesson H."/>
        </authorList>
    </citation>
    <scope>NUCLEOTIDE SEQUENCE [LARGE SCALE GENOMIC DNA]</scope>
    <source>
        <strain evidence="5">CBS 284.82</strain>
    </source>
</reference>
<feature type="compositionally biased region" description="Low complexity" evidence="1">
    <location>
        <begin position="221"/>
        <end position="233"/>
    </location>
</feature>
<keyword evidence="2" id="KW-0472">Membrane</keyword>
<sequence>MSPLIFAGLLLLGGVGETAGLALSGWQEPDHNITAAALDKRAFGIAVISTRLDTIYLNGDPRKSRTADFGFDFRIGDRVWAPCPVTVVKSDDCMVGLCVDNFLCSKGCGFPDRTTLSTLRCTRDANQFCSTAFLTIQKAADPVTNYACANDVSEDNYMGFTTDPPLVEALTTSTSTTFPLSTTSTSSEPSITRGPAQSSIRSSTKPPSSSPTSGAGADQDTASNSAGASNATSPPNNTGAIIGGVAGCLALVCGFGLAVVWLLRRNRNANAESGSAPSSSLHEDDGSSLYAKPELEACERERTELFGQSLAEMSARGPAAYDTSSYRPNYPPMTPVELPTARESWI</sequence>
<keyword evidence="3" id="KW-0732">Signal</keyword>
<keyword evidence="2" id="KW-0812">Transmembrane</keyword>
<feature type="region of interest" description="Disordered" evidence="1">
    <location>
        <begin position="173"/>
        <end position="233"/>
    </location>
</feature>
<evidence type="ECO:0000313" key="4">
    <source>
        <dbReference type="EMBL" id="KAK4038805.1"/>
    </source>
</evidence>
<protein>
    <submittedName>
        <fullName evidence="4">Uncharacterized protein</fullName>
    </submittedName>
</protein>
<feature type="transmembrane region" description="Helical" evidence="2">
    <location>
        <begin position="240"/>
        <end position="263"/>
    </location>
</feature>
<comment type="caution">
    <text evidence="4">The sequence shown here is derived from an EMBL/GenBank/DDBJ whole genome shotgun (WGS) entry which is preliminary data.</text>
</comment>
<feature type="signal peptide" evidence="3">
    <location>
        <begin position="1"/>
        <end position="20"/>
    </location>
</feature>
<evidence type="ECO:0000313" key="5">
    <source>
        <dbReference type="Proteomes" id="UP001303115"/>
    </source>
</evidence>
<evidence type="ECO:0000256" key="1">
    <source>
        <dbReference type="SAM" id="MobiDB-lite"/>
    </source>
</evidence>
<organism evidence="4 5">
    <name type="scientific">Parachaetomium inaequale</name>
    <dbReference type="NCBI Taxonomy" id="2588326"/>
    <lineage>
        <taxon>Eukaryota</taxon>
        <taxon>Fungi</taxon>
        <taxon>Dikarya</taxon>
        <taxon>Ascomycota</taxon>
        <taxon>Pezizomycotina</taxon>
        <taxon>Sordariomycetes</taxon>
        <taxon>Sordariomycetidae</taxon>
        <taxon>Sordariales</taxon>
        <taxon>Chaetomiaceae</taxon>
        <taxon>Parachaetomium</taxon>
    </lineage>
</organism>
<feature type="chain" id="PRO_5043045580" evidence="3">
    <location>
        <begin position="21"/>
        <end position="346"/>
    </location>
</feature>
<dbReference type="EMBL" id="MU854418">
    <property type="protein sequence ID" value="KAK4038805.1"/>
    <property type="molecule type" value="Genomic_DNA"/>
</dbReference>
<dbReference type="AlphaFoldDB" id="A0AAN6PF33"/>
<proteinExistence type="predicted"/>
<evidence type="ECO:0000256" key="3">
    <source>
        <dbReference type="SAM" id="SignalP"/>
    </source>
</evidence>
<feature type="compositionally biased region" description="Low complexity" evidence="1">
    <location>
        <begin position="173"/>
        <end position="213"/>
    </location>
</feature>
<dbReference type="Proteomes" id="UP001303115">
    <property type="component" value="Unassembled WGS sequence"/>
</dbReference>
<keyword evidence="2" id="KW-1133">Transmembrane helix</keyword>
<accession>A0AAN6PF33</accession>
<name>A0AAN6PF33_9PEZI</name>
<evidence type="ECO:0000256" key="2">
    <source>
        <dbReference type="SAM" id="Phobius"/>
    </source>
</evidence>
<keyword evidence="5" id="KW-1185">Reference proteome</keyword>
<feature type="region of interest" description="Disordered" evidence="1">
    <location>
        <begin position="321"/>
        <end position="346"/>
    </location>
</feature>
<gene>
    <name evidence="4" type="ORF">C8A01DRAFT_17114</name>
</gene>